<dbReference type="AlphaFoldDB" id="A0A9P6B818"/>
<feature type="compositionally biased region" description="Low complexity" evidence="1">
    <location>
        <begin position="257"/>
        <end position="274"/>
    </location>
</feature>
<sequence>MYHEEPLPAPRQRSISSSSALSALAAFSRKHLVPPTPGTSSPEDHRPESREPFSPTPSPTYRAATSIMGGPARRDSETYLTTPEEERGHTAPLKRLTPAPTIQEIASGMVTRSPHALPLIGSRSSSSSLSSTPSSPTLPPIPLRSSLKKTLTVESATRPPLPLNYSLASRRITNHSAACVVCSRKITSDPPRHPTSQLDDTGSFRSDGSDSTKRIIGRVRFSDTEGGSYNQLSRRVTSREKSREKSHRSVEVEDVNRVSSLPASPRRSSADSPATTVNVTIPGSTGGPGKLNLTPTRKMMKMLHIGAP</sequence>
<feature type="region of interest" description="Disordered" evidence="1">
    <location>
        <begin position="116"/>
        <end position="143"/>
    </location>
</feature>
<feature type="compositionally biased region" description="Basic and acidic residues" evidence="1">
    <location>
        <begin position="42"/>
        <end position="51"/>
    </location>
</feature>
<evidence type="ECO:0000313" key="2">
    <source>
        <dbReference type="EMBL" id="KAF9519484.1"/>
    </source>
</evidence>
<feature type="compositionally biased region" description="Low complexity" evidence="1">
    <location>
        <begin position="117"/>
        <end position="135"/>
    </location>
</feature>
<dbReference type="EMBL" id="MU128917">
    <property type="protein sequence ID" value="KAF9519484.1"/>
    <property type="molecule type" value="Genomic_DNA"/>
</dbReference>
<dbReference type="OrthoDB" id="10679593at2759"/>
<reference evidence="2" key="1">
    <citation type="journal article" date="2020" name="Nat. Commun.">
        <title>Large-scale genome sequencing of mycorrhizal fungi provides insights into the early evolution of symbiotic traits.</title>
        <authorList>
            <person name="Miyauchi S."/>
            <person name="Kiss E."/>
            <person name="Kuo A."/>
            <person name="Drula E."/>
            <person name="Kohler A."/>
            <person name="Sanchez-Garcia M."/>
            <person name="Morin E."/>
            <person name="Andreopoulos B."/>
            <person name="Barry K.W."/>
            <person name="Bonito G."/>
            <person name="Buee M."/>
            <person name="Carver A."/>
            <person name="Chen C."/>
            <person name="Cichocki N."/>
            <person name="Clum A."/>
            <person name="Culley D."/>
            <person name="Crous P.W."/>
            <person name="Fauchery L."/>
            <person name="Girlanda M."/>
            <person name="Hayes R.D."/>
            <person name="Keri Z."/>
            <person name="LaButti K."/>
            <person name="Lipzen A."/>
            <person name="Lombard V."/>
            <person name="Magnuson J."/>
            <person name="Maillard F."/>
            <person name="Murat C."/>
            <person name="Nolan M."/>
            <person name="Ohm R.A."/>
            <person name="Pangilinan J."/>
            <person name="Pereira M.F."/>
            <person name="Perotto S."/>
            <person name="Peter M."/>
            <person name="Pfister S."/>
            <person name="Riley R."/>
            <person name="Sitrit Y."/>
            <person name="Stielow J.B."/>
            <person name="Szollosi G."/>
            <person name="Zifcakova L."/>
            <person name="Stursova M."/>
            <person name="Spatafora J.W."/>
            <person name="Tedersoo L."/>
            <person name="Vaario L.M."/>
            <person name="Yamada A."/>
            <person name="Yan M."/>
            <person name="Wang P."/>
            <person name="Xu J."/>
            <person name="Bruns T."/>
            <person name="Baldrian P."/>
            <person name="Vilgalys R."/>
            <person name="Dunand C."/>
            <person name="Henrissat B."/>
            <person name="Grigoriev I.V."/>
            <person name="Hibbett D."/>
            <person name="Nagy L.G."/>
            <person name="Martin F.M."/>
        </authorList>
    </citation>
    <scope>NUCLEOTIDE SEQUENCE</scope>
    <source>
        <strain evidence="2">UP504</strain>
    </source>
</reference>
<dbReference type="Proteomes" id="UP000886523">
    <property type="component" value="Unassembled WGS sequence"/>
</dbReference>
<feature type="compositionally biased region" description="Polar residues" evidence="1">
    <location>
        <begin position="225"/>
        <end position="235"/>
    </location>
</feature>
<accession>A0A9P6B818</accession>
<name>A0A9P6B818_9AGAM</name>
<evidence type="ECO:0000313" key="3">
    <source>
        <dbReference type="Proteomes" id="UP000886523"/>
    </source>
</evidence>
<protein>
    <submittedName>
        <fullName evidence="2">Uncharacterized protein</fullName>
    </submittedName>
</protein>
<feature type="compositionally biased region" description="Low complexity" evidence="1">
    <location>
        <begin position="14"/>
        <end position="27"/>
    </location>
</feature>
<feature type="compositionally biased region" description="Polar residues" evidence="1">
    <location>
        <begin position="194"/>
        <end position="206"/>
    </location>
</feature>
<feature type="compositionally biased region" description="Basic and acidic residues" evidence="1">
    <location>
        <begin position="237"/>
        <end position="256"/>
    </location>
</feature>
<proteinExistence type="predicted"/>
<keyword evidence="3" id="KW-1185">Reference proteome</keyword>
<organism evidence="2 3">
    <name type="scientific">Hydnum rufescens UP504</name>
    <dbReference type="NCBI Taxonomy" id="1448309"/>
    <lineage>
        <taxon>Eukaryota</taxon>
        <taxon>Fungi</taxon>
        <taxon>Dikarya</taxon>
        <taxon>Basidiomycota</taxon>
        <taxon>Agaricomycotina</taxon>
        <taxon>Agaricomycetes</taxon>
        <taxon>Cantharellales</taxon>
        <taxon>Hydnaceae</taxon>
        <taxon>Hydnum</taxon>
    </lineage>
</organism>
<feature type="region of interest" description="Disordered" evidence="1">
    <location>
        <begin position="186"/>
        <end position="291"/>
    </location>
</feature>
<feature type="region of interest" description="Disordered" evidence="1">
    <location>
        <begin position="1"/>
        <end position="99"/>
    </location>
</feature>
<comment type="caution">
    <text evidence="2">The sequence shown here is derived from an EMBL/GenBank/DDBJ whole genome shotgun (WGS) entry which is preliminary data.</text>
</comment>
<evidence type="ECO:0000256" key="1">
    <source>
        <dbReference type="SAM" id="MobiDB-lite"/>
    </source>
</evidence>
<gene>
    <name evidence="2" type="ORF">BS47DRAFT_1379274</name>
</gene>